<dbReference type="GO" id="GO:0007186">
    <property type="term" value="P:G protein-coupled receptor signaling pathway"/>
    <property type="evidence" value="ECO:0007669"/>
    <property type="project" value="TreeGrafter"/>
</dbReference>
<dbReference type="EMBL" id="KQ245086">
    <property type="protein sequence ID" value="KNC73836.1"/>
    <property type="molecule type" value="Genomic_DNA"/>
</dbReference>
<dbReference type="Gene3D" id="1.20.900.10">
    <property type="entry name" value="Dbl homology (DH) domain"/>
    <property type="match status" value="1"/>
</dbReference>
<dbReference type="InterPro" id="IPR035899">
    <property type="entry name" value="DBL_dom_sf"/>
</dbReference>
<evidence type="ECO:0000313" key="2">
    <source>
        <dbReference type="EMBL" id="KNC73836.1"/>
    </source>
</evidence>
<dbReference type="PROSITE" id="PS50010">
    <property type="entry name" value="DH_2"/>
    <property type="match status" value="1"/>
</dbReference>
<organism evidence="2 3">
    <name type="scientific">Sphaeroforma arctica JP610</name>
    <dbReference type="NCBI Taxonomy" id="667725"/>
    <lineage>
        <taxon>Eukaryota</taxon>
        <taxon>Ichthyosporea</taxon>
        <taxon>Ichthyophonida</taxon>
        <taxon>Sphaeroforma</taxon>
    </lineage>
</organism>
<dbReference type="InterPro" id="IPR000219">
    <property type="entry name" value="DH_dom"/>
</dbReference>
<dbReference type="GO" id="GO:0005737">
    <property type="term" value="C:cytoplasm"/>
    <property type="evidence" value="ECO:0007669"/>
    <property type="project" value="TreeGrafter"/>
</dbReference>
<proteinExistence type="predicted"/>
<dbReference type="Pfam" id="PF00621">
    <property type="entry name" value="RhoGEF"/>
    <property type="match status" value="1"/>
</dbReference>
<feature type="domain" description="DH" evidence="1">
    <location>
        <begin position="5"/>
        <end position="53"/>
    </location>
</feature>
<dbReference type="Proteomes" id="UP000054560">
    <property type="component" value="Unassembled WGS sequence"/>
</dbReference>
<evidence type="ECO:0000313" key="3">
    <source>
        <dbReference type="Proteomes" id="UP000054560"/>
    </source>
</evidence>
<gene>
    <name evidence="2" type="ORF">SARC_13606</name>
</gene>
<keyword evidence="3" id="KW-1185">Reference proteome</keyword>
<sequence>KDEVNRQNAINELIKTERGYVDTLEVLTKVFMEPMKRKKLIDNRTAMRIFSNL</sequence>
<feature type="non-terminal residue" evidence="2">
    <location>
        <position position="1"/>
    </location>
</feature>
<name>A0A0L0FBE9_9EUKA</name>
<dbReference type="OrthoDB" id="660555at2759"/>
<dbReference type="RefSeq" id="XP_014147738.1">
    <property type="nucleotide sequence ID" value="XM_014292263.1"/>
</dbReference>
<feature type="non-terminal residue" evidence="2">
    <location>
        <position position="53"/>
    </location>
</feature>
<protein>
    <recommendedName>
        <fullName evidence="1">DH domain-containing protein</fullName>
    </recommendedName>
</protein>
<accession>A0A0L0FBE9</accession>
<dbReference type="PANTHER" id="PTHR45872">
    <property type="entry name" value="RHO GUANINE NUCLEOTIDE EXCHANGE FACTOR 2, ISOFORM D"/>
    <property type="match status" value="1"/>
</dbReference>
<dbReference type="GO" id="GO:0005085">
    <property type="term" value="F:guanyl-nucleotide exchange factor activity"/>
    <property type="evidence" value="ECO:0007669"/>
    <property type="project" value="InterPro"/>
</dbReference>
<dbReference type="GO" id="GO:0001664">
    <property type="term" value="F:G protein-coupled receptor binding"/>
    <property type="evidence" value="ECO:0007669"/>
    <property type="project" value="TreeGrafter"/>
</dbReference>
<dbReference type="SUPFAM" id="SSF48065">
    <property type="entry name" value="DBL homology domain (DH-domain)"/>
    <property type="match status" value="1"/>
</dbReference>
<evidence type="ECO:0000259" key="1">
    <source>
        <dbReference type="PROSITE" id="PS50010"/>
    </source>
</evidence>
<dbReference type="AlphaFoldDB" id="A0A0L0FBE9"/>
<dbReference type="GeneID" id="25914110"/>
<reference evidence="2 3" key="1">
    <citation type="submission" date="2011-02" db="EMBL/GenBank/DDBJ databases">
        <title>The Genome Sequence of Sphaeroforma arctica JP610.</title>
        <authorList>
            <consortium name="The Broad Institute Genome Sequencing Platform"/>
            <person name="Russ C."/>
            <person name="Cuomo C."/>
            <person name="Young S.K."/>
            <person name="Zeng Q."/>
            <person name="Gargeya S."/>
            <person name="Alvarado L."/>
            <person name="Berlin A."/>
            <person name="Chapman S.B."/>
            <person name="Chen Z."/>
            <person name="Freedman E."/>
            <person name="Gellesch M."/>
            <person name="Goldberg J."/>
            <person name="Griggs A."/>
            <person name="Gujja S."/>
            <person name="Heilman E."/>
            <person name="Heiman D."/>
            <person name="Howarth C."/>
            <person name="Mehta T."/>
            <person name="Neiman D."/>
            <person name="Pearson M."/>
            <person name="Roberts A."/>
            <person name="Saif S."/>
            <person name="Shea T."/>
            <person name="Shenoy N."/>
            <person name="Sisk P."/>
            <person name="Stolte C."/>
            <person name="Sykes S."/>
            <person name="White J."/>
            <person name="Yandava C."/>
            <person name="Burger G."/>
            <person name="Gray M.W."/>
            <person name="Holland P.W.H."/>
            <person name="King N."/>
            <person name="Lang F.B.F."/>
            <person name="Roger A.J."/>
            <person name="Ruiz-Trillo I."/>
            <person name="Haas B."/>
            <person name="Nusbaum C."/>
            <person name="Birren B."/>
        </authorList>
    </citation>
    <scope>NUCLEOTIDE SEQUENCE [LARGE SCALE GENOMIC DNA]</scope>
    <source>
        <strain evidence="2 3">JP610</strain>
    </source>
</reference>
<dbReference type="PANTHER" id="PTHR45872:SF2">
    <property type="entry name" value="RHO GUANINE NUCLEOTIDE EXCHANGE FACTOR 2, ISOFORM D"/>
    <property type="match status" value="1"/>
</dbReference>